<organism evidence="1 2">
    <name type="scientific">Chlorella sorokiniana</name>
    <name type="common">Freshwater green alga</name>
    <dbReference type="NCBI Taxonomy" id="3076"/>
    <lineage>
        <taxon>Eukaryota</taxon>
        <taxon>Viridiplantae</taxon>
        <taxon>Chlorophyta</taxon>
        <taxon>core chlorophytes</taxon>
        <taxon>Trebouxiophyceae</taxon>
        <taxon>Chlorellales</taxon>
        <taxon>Chlorellaceae</taxon>
        <taxon>Chlorella clade</taxon>
        <taxon>Chlorella</taxon>
    </lineage>
</organism>
<reference evidence="1 2" key="1">
    <citation type="journal article" date="2018" name="Plant J.">
        <title>Genome sequences of Chlorella sorokiniana UTEX 1602 and Micractinium conductrix SAG 241.80: implications to maltose excretion by a green alga.</title>
        <authorList>
            <person name="Arriola M.B."/>
            <person name="Velmurugan N."/>
            <person name="Zhang Y."/>
            <person name="Plunkett M.H."/>
            <person name="Hondzo H."/>
            <person name="Barney B.M."/>
        </authorList>
    </citation>
    <scope>NUCLEOTIDE SEQUENCE [LARGE SCALE GENOMIC DNA]</scope>
    <source>
        <strain evidence="2">UTEX 1602</strain>
    </source>
</reference>
<comment type="caution">
    <text evidence="1">The sequence shown here is derived from an EMBL/GenBank/DDBJ whole genome shotgun (WGS) entry which is preliminary data.</text>
</comment>
<dbReference type="AlphaFoldDB" id="A0A2P6TFR2"/>
<protein>
    <submittedName>
        <fullName evidence="1">Chchd6</fullName>
    </submittedName>
</protein>
<gene>
    <name evidence="1" type="ORF">C2E21_8168</name>
</gene>
<dbReference type="Proteomes" id="UP000239899">
    <property type="component" value="Unassembled WGS sequence"/>
</dbReference>
<evidence type="ECO:0000313" key="2">
    <source>
        <dbReference type="Proteomes" id="UP000239899"/>
    </source>
</evidence>
<keyword evidence="2" id="KW-1185">Reference proteome</keyword>
<sequence>MGEHSPFTANGKLNGKAAELAEDGLFRKYKKGGTTSSDEYGGLAFRKVLAHIILKKTVPSKANTKGMVLPAKLVAYAECAVEYMLKGKDLPRDESFETEYKEAVKAVRQRDSSYVTFEGAAAAAEADD</sequence>
<dbReference type="EMBL" id="LHPG02000018">
    <property type="protein sequence ID" value="PRW32958.1"/>
    <property type="molecule type" value="Genomic_DNA"/>
</dbReference>
<proteinExistence type="predicted"/>
<evidence type="ECO:0000313" key="1">
    <source>
        <dbReference type="EMBL" id="PRW32958.1"/>
    </source>
</evidence>
<name>A0A2P6TFR2_CHLSO</name>
<accession>A0A2P6TFR2</accession>